<keyword evidence="1" id="KW-0812">Transmembrane</keyword>
<sequence>METSTVVAIVGGTLAAVVSVGSILTFWMNFSNRIVEAKSIADAATKQASGAVSRAITLEKELTDLRVEVARDYVSKDTLGALEKRVIDAINALGTRIDGLVKSQH</sequence>
<feature type="transmembrane region" description="Helical" evidence="1">
    <location>
        <begin position="6"/>
        <end position="28"/>
    </location>
</feature>
<keyword evidence="1" id="KW-0472">Membrane</keyword>
<reference evidence="2 3" key="1">
    <citation type="journal article" date="2020" name="Arch. Microbiol.">
        <title>Bradyrhizobium uaiense sp. nov., a new highly efficient cowpea symbiont.</title>
        <authorList>
            <person name="Cabral Michel D."/>
            <person name="Azarias Guimaraes A."/>
            <person name="Martins da Costa E."/>
            <person name="Soares de Carvalho T."/>
            <person name="Balsanelli E."/>
            <person name="Willems A."/>
            <person name="Maltempi de Souza E."/>
            <person name="de Souza Moreira F.M."/>
        </authorList>
    </citation>
    <scope>NUCLEOTIDE SEQUENCE [LARGE SCALE GENOMIC DNA]</scope>
    <source>
        <strain evidence="2 3">UFLA 03-164</strain>
    </source>
</reference>
<name>A0A6P1BB06_9BRAD</name>
<evidence type="ECO:0000313" key="3">
    <source>
        <dbReference type="Proteomes" id="UP000468531"/>
    </source>
</evidence>
<dbReference type="RefSeq" id="WP_163150513.1">
    <property type="nucleotide sequence ID" value="NZ_VKHP01000006.1"/>
</dbReference>
<keyword evidence="3" id="KW-1185">Reference proteome</keyword>
<comment type="caution">
    <text evidence="2">The sequence shown here is derived from an EMBL/GenBank/DDBJ whole genome shotgun (WGS) entry which is preliminary data.</text>
</comment>
<dbReference type="AlphaFoldDB" id="A0A6P1BB06"/>
<evidence type="ECO:0000256" key="1">
    <source>
        <dbReference type="SAM" id="Phobius"/>
    </source>
</evidence>
<dbReference type="EMBL" id="VKHP01000006">
    <property type="protein sequence ID" value="NEU94830.1"/>
    <property type="molecule type" value="Genomic_DNA"/>
</dbReference>
<keyword evidence="1" id="KW-1133">Transmembrane helix</keyword>
<proteinExistence type="predicted"/>
<accession>A0A6P1BB06</accession>
<dbReference type="Proteomes" id="UP000468531">
    <property type="component" value="Unassembled WGS sequence"/>
</dbReference>
<protein>
    <submittedName>
        <fullName evidence="2">Uncharacterized protein</fullName>
    </submittedName>
</protein>
<evidence type="ECO:0000313" key="2">
    <source>
        <dbReference type="EMBL" id="NEU94830.1"/>
    </source>
</evidence>
<gene>
    <name evidence="2" type="ORF">FNJ47_03060</name>
</gene>
<organism evidence="2 3">
    <name type="scientific">Bradyrhizobium uaiense</name>
    <dbReference type="NCBI Taxonomy" id="2594946"/>
    <lineage>
        <taxon>Bacteria</taxon>
        <taxon>Pseudomonadati</taxon>
        <taxon>Pseudomonadota</taxon>
        <taxon>Alphaproteobacteria</taxon>
        <taxon>Hyphomicrobiales</taxon>
        <taxon>Nitrobacteraceae</taxon>
        <taxon>Bradyrhizobium</taxon>
    </lineage>
</organism>